<dbReference type="PANTHER" id="PTHR46061:SF3">
    <property type="entry name" value="THYROTROPIN-RELEASING HORMONE RECEPTOR"/>
    <property type="match status" value="1"/>
</dbReference>
<dbReference type="Pfam" id="PF00001">
    <property type="entry name" value="7tm_1"/>
    <property type="match status" value="1"/>
</dbReference>
<dbReference type="OrthoDB" id="5987936at2759"/>
<dbReference type="GO" id="GO:0016020">
    <property type="term" value="C:membrane"/>
    <property type="evidence" value="ECO:0007669"/>
    <property type="project" value="UniProtKB-SubCell"/>
</dbReference>
<keyword evidence="6 9" id="KW-0472">Membrane</keyword>
<dbReference type="PROSITE" id="PS00237">
    <property type="entry name" value="G_PROTEIN_RECEP_F1_1"/>
    <property type="match status" value="1"/>
</dbReference>
<dbReference type="PRINTS" id="PR00237">
    <property type="entry name" value="GPCRRHODOPSN"/>
</dbReference>
<evidence type="ECO:0000256" key="5">
    <source>
        <dbReference type="ARBA" id="ARBA00022989"/>
    </source>
</evidence>
<evidence type="ECO:0000256" key="1">
    <source>
        <dbReference type="ARBA" id="ARBA00004100"/>
    </source>
</evidence>
<dbReference type="AlphaFoldDB" id="A0A9X6NPR1"/>
<evidence type="ECO:0000256" key="9">
    <source>
        <dbReference type="SAM" id="Phobius"/>
    </source>
</evidence>
<protein>
    <recommendedName>
        <fullName evidence="3">Thyrotropin-releasing hormone receptor</fullName>
    </recommendedName>
    <alternativeName>
        <fullName evidence="7">Thyroliberin receptor</fullName>
    </alternativeName>
</protein>
<keyword evidence="8" id="KW-0297">G-protein coupled receptor</keyword>
<dbReference type="Gene3D" id="1.20.1070.10">
    <property type="entry name" value="Rhodopsin 7-helix transmembrane proteins"/>
    <property type="match status" value="1"/>
</dbReference>
<keyword evidence="4 8" id="KW-0812">Transmembrane</keyword>
<dbReference type="InterPro" id="IPR000276">
    <property type="entry name" value="GPCR_Rhodpsn"/>
</dbReference>
<evidence type="ECO:0000256" key="3">
    <source>
        <dbReference type="ARBA" id="ARBA00018873"/>
    </source>
</evidence>
<evidence type="ECO:0000256" key="8">
    <source>
        <dbReference type="RuleBase" id="RU000688"/>
    </source>
</evidence>
<dbReference type="Proteomes" id="UP000192578">
    <property type="component" value="Unassembled WGS sequence"/>
</dbReference>
<organism evidence="11 12">
    <name type="scientific">Hypsibius exemplaris</name>
    <name type="common">Freshwater tardigrade</name>
    <dbReference type="NCBI Taxonomy" id="2072580"/>
    <lineage>
        <taxon>Eukaryota</taxon>
        <taxon>Metazoa</taxon>
        <taxon>Ecdysozoa</taxon>
        <taxon>Tardigrada</taxon>
        <taxon>Eutardigrada</taxon>
        <taxon>Parachela</taxon>
        <taxon>Hypsibioidea</taxon>
        <taxon>Hypsibiidae</taxon>
        <taxon>Hypsibius</taxon>
    </lineage>
</organism>
<evidence type="ECO:0000259" key="10">
    <source>
        <dbReference type="PROSITE" id="PS50262"/>
    </source>
</evidence>
<accession>A0A9X6NPR1</accession>
<sequence>MGEAGVSLAYADLIVLFSAVPEAISFHHKRQWILGQVGCSLLVFGNFLGINAGSLSILAFTIERYIAVMRPMLAQKVCTVGRAKKVITVVWIISIIYCAPWLGLTEVKQDVVDPTVLMCDFRISGDQYIYFFMTDLVLFYFVPLLISAAVYTLIACKVKQRDNNVNGQKPKAAGSRGSTDHVTIDHTSYGSYAGGSTVGAGGSQHSRYPMAVSSIRSSTRSKRGRTQAMPMLVVVVVLFAVCWLPFRGLLVYNSIASEPWLDLWYLLFAKTLIYLNSAINPFLYNFMSRRFSDAVFRFLGIKRERSKPIDL</sequence>
<dbReference type="InterPro" id="IPR002120">
    <property type="entry name" value="TRH_rcpt_1"/>
</dbReference>
<gene>
    <name evidence="11" type="ORF">BV898_18040</name>
</gene>
<feature type="transmembrane region" description="Helical" evidence="9">
    <location>
        <begin position="266"/>
        <end position="287"/>
    </location>
</feature>
<dbReference type="EMBL" id="MTYJ01000334">
    <property type="protein sequence ID" value="OWA53619.1"/>
    <property type="molecule type" value="Genomic_DNA"/>
</dbReference>
<comment type="subcellular location">
    <subcellularLocation>
        <location evidence="2">Membrane</location>
    </subcellularLocation>
</comment>
<feature type="transmembrane region" description="Helical" evidence="9">
    <location>
        <begin position="41"/>
        <end position="66"/>
    </location>
</feature>
<evidence type="ECO:0000256" key="7">
    <source>
        <dbReference type="ARBA" id="ARBA00032251"/>
    </source>
</evidence>
<dbReference type="GO" id="GO:0004997">
    <property type="term" value="F:thyrotropin-releasing hormone receptor activity"/>
    <property type="evidence" value="ECO:0007669"/>
    <property type="project" value="InterPro"/>
</dbReference>
<reference evidence="12" key="1">
    <citation type="submission" date="2017-01" db="EMBL/GenBank/DDBJ databases">
        <title>Comparative genomics of anhydrobiosis in the tardigrade Hypsibius dujardini.</title>
        <authorList>
            <person name="Yoshida Y."/>
            <person name="Koutsovoulos G."/>
            <person name="Laetsch D."/>
            <person name="Stevens L."/>
            <person name="Kumar S."/>
            <person name="Horikawa D."/>
            <person name="Ishino K."/>
            <person name="Komine S."/>
            <person name="Tomita M."/>
            <person name="Blaxter M."/>
            <person name="Arakawa K."/>
        </authorList>
    </citation>
    <scope>NUCLEOTIDE SEQUENCE [LARGE SCALE GENOMIC DNA]</scope>
    <source>
        <strain evidence="12">Z151</strain>
    </source>
</reference>
<keyword evidence="8" id="KW-0807">Transducer</keyword>
<dbReference type="PROSITE" id="PS50262">
    <property type="entry name" value="G_PROTEIN_RECEP_F1_2"/>
    <property type="match status" value="1"/>
</dbReference>
<proteinExistence type="inferred from homology"/>
<keyword evidence="8 11" id="KW-0675">Receptor</keyword>
<evidence type="ECO:0000313" key="11">
    <source>
        <dbReference type="EMBL" id="OWA53619.1"/>
    </source>
</evidence>
<feature type="transmembrane region" description="Helical" evidence="9">
    <location>
        <begin position="86"/>
        <end position="104"/>
    </location>
</feature>
<comment type="caution">
    <text evidence="11">The sequence shown here is derived from an EMBL/GenBank/DDBJ whole genome shotgun (WGS) entry which is preliminary data.</text>
</comment>
<name>A0A9X6NPR1_HYPEX</name>
<evidence type="ECO:0000256" key="2">
    <source>
        <dbReference type="ARBA" id="ARBA00004370"/>
    </source>
</evidence>
<comment type="similarity">
    <text evidence="8">Belongs to the G-protein coupled receptor 1 family.</text>
</comment>
<feature type="transmembrane region" description="Helical" evidence="9">
    <location>
        <begin position="128"/>
        <end position="154"/>
    </location>
</feature>
<evidence type="ECO:0000313" key="12">
    <source>
        <dbReference type="Proteomes" id="UP000192578"/>
    </source>
</evidence>
<keyword evidence="12" id="KW-1185">Reference proteome</keyword>
<dbReference type="PANTHER" id="PTHR46061">
    <property type="entry name" value="THYROTROPIN-RELEASING HORMONE RECEPTOR"/>
    <property type="match status" value="1"/>
</dbReference>
<evidence type="ECO:0000256" key="4">
    <source>
        <dbReference type="ARBA" id="ARBA00022692"/>
    </source>
</evidence>
<dbReference type="InterPro" id="IPR017452">
    <property type="entry name" value="GPCR_Rhodpsn_7TM"/>
</dbReference>
<dbReference type="SUPFAM" id="SSF81321">
    <property type="entry name" value="Family A G protein-coupled receptor-like"/>
    <property type="match status" value="1"/>
</dbReference>
<evidence type="ECO:0000256" key="6">
    <source>
        <dbReference type="ARBA" id="ARBA00023136"/>
    </source>
</evidence>
<comment type="function">
    <text evidence="1">Receptor for thyrotropin-releasing hormone (TRH). Upon ligand binding, this G-protein-coupled receptor triggers activation of the phosphatidylinositol (IP3)-calcium-protein kinase C (PKC) pathway.</text>
</comment>
<feature type="domain" description="G-protein coupled receptors family 1 profile" evidence="10">
    <location>
        <begin position="1"/>
        <end position="284"/>
    </location>
</feature>
<feature type="transmembrane region" description="Helical" evidence="9">
    <location>
        <begin position="228"/>
        <end position="246"/>
    </location>
</feature>
<keyword evidence="5 9" id="KW-1133">Transmembrane helix</keyword>